<dbReference type="EMBL" id="CP000847">
    <property type="protein sequence ID" value="ABV74567.1"/>
    <property type="molecule type" value="Genomic_DNA"/>
</dbReference>
<accession>A8GME2</accession>
<organism evidence="1 2">
    <name type="scientific">Rickettsia akari (strain Hartford)</name>
    <dbReference type="NCBI Taxonomy" id="293614"/>
    <lineage>
        <taxon>Bacteria</taxon>
        <taxon>Pseudomonadati</taxon>
        <taxon>Pseudomonadota</taxon>
        <taxon>Alphaproteobacteria</taxon>
        <taxon>Rickettsiales</taxon>
        <taxon>Rickettsiaceae</taxon>
        <taxon>Rickettsieae</taxon>
        <taxon>Rickettsia</taxon>
        <taxon>spotted fever group</taxon>
    </lineage>
</organism>
<keyword evidence="2" id="KW-1185">Reference proteome</keyword>
<evidence type="ECO:0000313" key="1">
    <source>
        <dbReference type="EMBL" id="ABV74567.1"/>
    </source>
</evidence>
<dbReference type="KEGG" id="rak:A1C_01215"/>
<dbReference type="AlphaFoldDB" id="A8GME2"/>
<protein>
    <submittedName>
        <fullName evidence="1">Hydrophobe/amphiphile efflux-1 HAE1 family protein</fullName>
    </submittedName>
</protein>
<reference evidence="1" key="1">
    <citation type="submission" date="2007-09" db="EMBL/GenBank/DDBJ databases">
        <title>Complete Genome Sequence of Rickettsia akari.</title>
        <authorList>
            <person name="Madan A."/>
            <person name="Fahey J."/>
            <person name="Helton E."/>
            <person name="Ketteman M."/>
            <person name="Madan A."/>
            <person name="Rodrigues S."/>
            <person name="Sanchez A."/>
            <person name="Whiting M."/>
            <person name="Dasch G."/>
            <person name="Eremeeva M."/>
        </authorList>
    </citation>
    <scope>NUCLEOTIDE SEQUENCE</scope>
    <source>
        <strain evidence="1">Hartford</strain>
    </source>
</reference>
<proteinExistence type="predicted"/>
<gene>
    <name evidence="1" type="ordered locus">A1C_01215</name>
</gene>
<dbReference type="HOGENOM" id="CLU_3316116_0_0_5"/>
<dbReference type="Proteomes" id="UP000006830">
    <property type="component" value="Chromosome"/>
</dbReference>
<name>A8GME2_RICAH</name>
<evidence type="ECO:0000313" key="2">
    <source>
        <dbReference type="Proteomes" id="UP000006830"/>
    </source>
</evidence>
<sequence length="39" mass="4452">MIFQCPLYNVEAHYACAGASYMKKEITTRIEKALKTVKT</sequence>